<feature type="domain" description="Translation elongation factor EFG/EF2" evidence="4">
    <location>
        <begin position="26"/>
        <end position="144"/>
    </location>
</feature>
<dbReference type="InterPro" id="IPR000640">
    <property type="entry name" value="EFG_V-like"/>
</dbReference>
<dbReference type="SUPFAM" id="SSF54211">
    <property type="entry name" value="Ribosomal protein S5 domain 2-like"/>
    <property type="match status" value="1"/>
</dbReference>
<dbReference type="InterPro" id="IPR014721">
    <property type="entry name" value="Ribsml_uS5_D2-typ_fold_subgr"/>
</dbReference>
<dbReference type="CDD" id="cd03713">
    <property type="entry name" value="EFG_mtEFG_C"/>
    <property type="match status" value="1"/>
</dbReference>
<comment type="caution">
    <text evidence="5">The sequence shown here is derived from an EMBL/GenBank/DDBJ whole genome shotgun (WGS) entry which is preliminary data.</text>
</comment>
<dbReference type="Pfam" id="PF00679">
    <property type="entry name" value="EFG_C"/>
    <property type="match status" value="1"/>
</dbReference>
<evidence type="ECO:0000313" key="5">
    <source>
        <dbReference type="EMBL" id="GAG88720.1"/>
    </source>
</evidence>
<dbReference type="EMBL" id="BART01013093">
    <property type="protein sequence ID" value="GAG88720.1"/>
    <property type="molecule type" value="Genomic_DNA"/>
</dbReference>
<dbReference type="Pfam" id="PF03764">
    <property type="entry name" value="EFG_IV"/>
    <property type="match status" value="1"/>
</dbReference>
<dbReference type="CDD" id="cd01434">
    <property type="entry name" value="EFG_mtEFG1_IV"/>
    <property type="match status" value="1"/>
</dbReference>
<evidence type="ECO:0000256" key="2">
    <source>
        <dbReference type="ARBA" id="ARBA00023134"/>
    </source>
</evidence>
<organism evidence="5">
    <name type="scientific">marine sediment metagenome</name>
    <dbReference type="NCBI Taxonomy" id="412755"/>
    <lineage>
        <taxon>unclassified sequences</taxon>
        <taxon>metagenomes</taxon>
        <taxon>ecological metagenomes</taxon>
    </lineage>
</organism>
<evidence type="ECO:0008006" key="6">
    <source>
        <dbReference type="Google" id="ProtNLM"/>
    </source>
</evidence>
<dbReference type="GO" id="GO:0003746">
    <property type="term" value="F:translation elongation factor activity"/>
    <property type="evidence" value="ECO:0007669"/>
    <property type="project" value="InterPro"/>
</dbReference>
<dbReference type="GO" id="GO:0032790">
    <property type="term" value="P:ribosome disassembly"/>
    <property type="evidence" value="ECO:0007669"/>
    <property type="project" value="TreeGrafter"/>
</dbReference>
<dbReference type="PANTHER" id="PTHR43261">
    <property type="entry name" value="TRANSLATION ELONGATION FACTOR G-RELATED"/>
    <property type="match status" value="1"/>
</dbReference>
<dbReference type="InterPro" id="IPR035649">
    <property type="entry name" value="EFG_V"/>
</dbReference>
<reference evidence="5" key="1">
    <citation type="journal article" date="2014" name="Front. Microbiol.">
        <title>High frequency of phylogenetically diverse reductive dehalogenase-homologous genes in deep subseafloor sedimentary metagenomes.</title>
        <authorList>
            <person name="Kawai M."/>
            <person name="Futagami T."/>
            <person name="Toyoda A."/>
            <person name="Takaki Y."/>
            <person name="Nishi S."/>
            <person name="Hori S."/>
            <person name="Arai W."/>
            <person name="Tsubouchi T."/>
            <person name="Morono Y."/>
            <person name="Uchiyama I."/>
            <person name="Ito T."/>
            <person name="Fujiyama A."/>
            <person name="Inagaki F."/>
            <person name="Takami H."/>
        </authorList>
    </citation>
    <scope>NUCLEOTIDE SEQUENCE</scope>
    <source>
        <strain evidence="5">Expedition CK06-06</strain>
    </source>
</reference>
<keyword evidence="1" id="KW-0547">Nucleotide-binding</keyword>
<dbReference type="InterPro" id="IPR005517">
    <property type="entry name" value="Transl_elong_EFG/EF2_IV"/>
</dbReference>
<dbReference type="SMART" id="SM00838">
    <property type="entry name" value="EFG_C"/>
    <property type="match status" value="1"/>
</dbReference>
<protein>
    <recommendedName>
        <fullName evidence="6">Translation elongation factor EFG/EF2 domain-containing protein</fullName>
    </recommendedName>
</protein>
<dbReference type="FunFam" id="3.30.70.240:FF:000001">
    <property type="entry name" value="Elongation factor G"/>
    <property type="match status" value="1"/>
</dbReference>
<dbReference type="InterPro" id="IPR035647">
    <property type="entry name" value="EFG_III/V"/>
</dbReference>
<dbReference type="AlphaFoldDB" id="X1B193"/>
<dbReference type="GO" id="GO:0005525">
    <property type="term" value="F:GTP binding"/>
    <property type="evidence" value="ECO:0007669"/>
    <property type="project" value="UniProtKB-KW"/>
</dbReference>
<accession>X1B193</accession>
<feature type="non-terminal residue" evidence="5">
    <location>
        <position position="1"/>
    </location>
</feature>
<dbReference type="PANTHER" id="PTHR43261:SF6">
    <property type="entry name" value="ELONGATION FACTOR G-LIKE PROTEIN"/>
    <property type="match status" value="1"/>
</dbReference>
<dbReference type="InterPro" id="IPR020568">
    <property type="entry name" value="Ribosomal_Su5_D2-typ_SF"/>
</dbReference>
<gene>
    <name evidence="5" type="ORF">S01H4_26978</name>
</gene>
<dbReference type="SMART" id="SM00889">
    <property type="entry name" value="EFG_IV"/>
    <property type="match status" value="1"/>
</dbReference>
<dbReference type="Gene3D" id="3.30.230.10">
    <property type="match status" value="1"/>
</dbReference>
<sequence length="242" mass="25979">GETHIEVAAEKMMRKFGVGVTLSTPKVPYKETITTSAKAEYKHRKQTGGHGQYGHVLLELEPLPRGNGCEFVDKVVGGVIPKNYIPAVAKGVNEAMGDGVLAHYPVVDIKTRVYDGSFHPVDSSEICFKIAGAGALKRGLSQGQPILLEPIMNIKVSASEDFTGDIIGDLNTKRAKVLGMNPGGGINVIEAQAPQAEILRYAIDLKSITQGRGSYTVGFSHYAEVPSHVTQKIIAQRQAEKA</sequence>
<dbReference type="Gene3D" id="3.30.70.870">
    <property type="entry name" value="Elongation Factor G (Translational Gtpase), domain 3"/>
    <property type="match status" value="1"/>
</dbReference>
<keyword evidence="2" id="KW-0342">GTP-binding</keyword>
<dbReference type="Gene3D" id="3.30.70.240">
    <property type="match status" value="1"/>
</dbReference>
<evidence type="ECO:0000256" key="1">
    <source>
        <dbReference type="ARBA" id="ARBA00022741"/>
    </source>
</evidence>
<dbReference type="InterPro" id="IPR047872">
    <property type="entry name" value="EFG_IV"/>
</dbReference>
<name>X1B193_9ZZZZ</name>
<feature type="domain" description="Elongation factor EFG" evidence="3">
    <location>
        <begin position="146"/>
        <end position="233"/>
    </location>
</feature>
<dbReference type="FunFam" id="3.30.230.10:FF:000003">
    <property type="entry name" value="Elongation factor G"/>
    <property type="match status" value="1"/>
</dbReference>
<proteinExistence type="predicted"/>
<dbReference type="SUPFAM" id="SSF54980">
    <property type="entry name" value="EF-G C-terminal domain-like"/>
    <property type="match status" value="1"/>
</dbReference>
<evidence type="ECO:0000259" key="4">
    <source>
        <dbReference type="SMART" id="SM00889"/>
    </source>
</evidence>
<evidence type="ECO:0000259" key="3">
    <source>
        <dbReference type="SMART" id="SM00838"/>
    </source>
</evidence>